<dbReference type="Proteomes" id="UP000029462">
    <property type="component" value="Unassembled WGS sequence"/>
</dbReference>
<comment type="catalytic activity">
    <reaction evidence="6">
        <text>alpha,alpha-trehalose 6-phosphate + H2O = alpha,alpha-trehalose + phosphate</text>
        <dbReference type="Rhea" id="RHEA:23420"/>
        <dbReference type="ChEBI" id="CHEBI:15377"/>
        <dbReference type="ChEBI" id="CHEBI:16551"/>
        <dbReference type="ChEBI" id="CHEBI:43474"/>
        <dbReference type="ChEBI" id="CHEBI:58429"/>
        <dbReference type="EC" id="3.1.3.12"/>
    </reaction>
</comment>
<dbReference type="PANTHER" id="PTHR43768">
    <property type="entry name" value="TREHALOSE 6-PHOSPHATE PHOSPHATASE"/>
    <property type="match status" value="1"/>
</dbReference>
<dbReference type="InterPro" id="IPR044651">
    <property type="entry name" value="OTSB-like"/>
</dbReference>
<evidence type="ECO:0000256" key="2">
    <source>
        <dbReference type="ARBA" id="ARBA00008770"/>
    </source>
</evidence>
<dbReference type="AlphaFoldDB" id="A0A090V0N4"/>
<accession>A0A090V0N4</accession>
<dbReference type="GO" id="GO:0000287">
    <property type="term" value="F:magnesium ion binding"/>
    <property type="evidence" value="ECO:0007669"/>
    <property type="project" value="UniProtKB-ARBA"/>
</dbReference>
<dbReference type="SUPFAM" id="SSF56784">
    <property type="entry name" value="HAD-like"/>
    <property type="match status" value="1"/>
</dbReference>
<dbReference type="Pfam" id="PF02358">
    <property type="entry name" value="Trehalose_PPase"/>
    <property type="match status" value="1"/>
</dbReference>
<dbReference type="eggNOG" id="COG1877">
    <property type="taxonomic scope" value="Bacteria"/>
</dbReference>
<dbReference type="NCBIfam" id="TIGR00685">
    <property type="entry name" value="T6PP"/>
    <property type="match status" value="1"/>
</dbReference>
<evidence type="ECO:0000256" key="5">
    <source>
        <dbReference type="ARBA" id="ARBA00022842"/>
    </source>
</evidence>
<dbReference type="EMBL" id="BBMZ01000010">
    <property type="protein sequence ID" value="GAL58366.1"/>
    <property type="molecule type" value="Genomic_DNA"/>
</dbReference>
<dbReference type="NCBIfam" id="TIGR01484">
    <property type="entry name" value="HAD-SF-IIB"/>
    <property type="match status" value="1"/>
</dbReference>
<dbReference type="UniPathway" id="UPA00299"/>
<gene>
    <name evidence="7" type="primary">otsB</name>
    <name evidence="7" type="ORF">EV102420_10_01480</name>
</gene>
<dbReference type="Gene3D" id="3.30.70.1020">
    <property type="entry name" value="Trehalose-6-phosphate phosphatase related protein, domain 2"/>
    <property type="match status" value="1"/>
</dbReference>
<keyword evidence="3 6" id="KW-0479">Metal-binding</keyword>
<reference evidence="7 8" key="1">
    <citation type="submission" date="2014-09" db="EMBL/GenBank/DDBJ databases">
        <title>Whole genome shotgun sequence of Escherichia vulneris NBRC 102420.</title>
        <authorList>
            <person name="Yoshida Y."/>
            <person name="Hosoyama A."/>
            <person name="Tsuchikane K."/>
            <person name="Ohji S."/>
            <person name="Ichikawa N."/>
            <person name="Kimura A."/>
            <person name="Yamazoe A."/>
            <person name="Ezaki T."/>
            <person name="Fujita N."/>
        </authorList>
    </citation>
    <scope>NUCLEOTIDE SEQUENCE [LARGE SCALE GENOMIC DNA]</scope>
    <source>
        <strain evidence="7 8">NBRC 102420</strain>
    </source>
</reference>
<evidence type="ECO:0000256" key="6">
    <source>
        <dbReference type="RuleBase" id="RU361117"/>
    </source>
</evidence>
<dbReference type="GO" id="GO:0005992">
    <property type="term" value="P:trehalose biosynthetic process"/>
    <property type="evidence" value="ECO:0007669"/>
    <property type="project" value="UniProtKB-UniPathway"/>
</dbReference>
<dbReference type="OrthoDB" id="9814913at2"/>
<dbReference type="InterPro" id="IPR036412">
    <property type="entry name" value="HAD-like_sf"/>
</dbReference>
<dbReference type="CDD" id="cd01627">
    <property type="entry name" value="HAD_TPP"/>
    <property type="match status" value="1"/>
</dbReference>
<comment type="similarity">
    <text evidence="2 6">Belongs to the trehalose phosphatase family.</text>
</comment>
<dbReference type="Gene3D" id="3.40.50.1000">
    <property type="entry name" value="HAD superfamily/HAD-like"/>
    <property type="match status" value="1"/>
</dbReference>
<dbReference type="InterPro" id="IPR006379">
    <property type="entry name" value="HAD-SF_hydro_IIB"/>
</dbReference>
<dbReference type="InterPro" id="IPR003337">
    <property type="entry name" value="Trehalose_PPase"/>
</dbReference>
<sequence length="268" mass="29614">MADQLAVPPVLSANYAYFFDLDGTLAEIKPRPDQVFIPTGVLTLLKRLAEMNQGAVALVSGRSMKELDAIASPLHFPLAGVHGAQRRDFQDKTHEIALPEEQVKQMELELIAALDPLKGTELEAKGMAFALHYRQAVHHEEAIFALAKAMEEKYPNLALQPGKCVVELKPRGINKGAAVEAFMQEPPFCGRKPVFLGDDLTDEAGFKVVNRLDGVSVKVGIGATQAQYRLESVADVHQWLENITDHQQQEEMALTNRRDGYESLSRSI</sequence>
<organism evidence="7 8">
    <name type="scientific">Pseudescherichia vulneris NBRC 102420</name>
    <dbReference type="NCBI Taxonomy" id="1115515"/>
    <lineage>
        <taxon>Bacteria</taxon>
        <taxon>Pseudomonadati</taxon>
        <taxon>Pseudomonadota</taxon>
        <taxon>Gammaproteobacteria</taxon>
        <taxon>Enterobacterales</taxon>
        <taxon>Enterobacteriaceae</taxon>
        <taxon>Pseudescherichia</taxon>
    </lineage>
</organism>
<keyword evidence="5 6" id="KW-0460">Magnesium</keyword>
<comment type="function">
    <text evidence="6">Removes the phosphate from trehalose 6-phosphate to produce free trehalose.</text>
</comment>
<keyword evidence="4 6" id="KW-0378">Hydrolase</keyword>
<proteinExistence type="inferred from homology"/>
<dbReference type="InterPro" id="IPR023214">
    <property type="entry name" value="HAD_sf"/>
</dbReference>
<dbReference type="RefSeq" id="WP_042391465.1">
    <property type="nucleotide sequence ID" value="NZ_BBMZ01000010.1"/>
</dbReference>
<evidence type="ECO:0000313" key="7">
    <source>
        <dbReference type="EMBL" id="GAL58366.1"/>
    </source>
</evidence>
<keyword evidence="8" id="KW-1185">Reference proteome</keyword>
<evidence type="ECO:0000256" key="3">
    <source>
        <dbReference type="ARBA" id="ARBA00022723"/>
    </source>
</evidence>
<comment type="pathway">
    <text evidence="1 6">Glycan biosynthesis; trehalose biosynthesis.</text>
</comment>
<comment type="caution">
    <text evidence="7">The sequence shown here is derived from an EMBL/GenBank/DDBJ whole genome shotgun (WGS) entry which is preliminary data.</text>
</comment>
<dbReference type="GO" id="GO:0004805">
    <property type="term" value="F:trehalose-phosphatase activity"/>
    <property type="evidence" value="ECO:0007669"/>
    <property type="project" value="UniProtKB-EC"/>
</dbReference>
<comment type="cofactor">
    <cofactor evidence="6">
        <name>Mg(2+)</name>
        <dbReference type="ChEBI" id="CHEBI:18420"/>
    </cofactor>
</comment>
<evidence type="ECO:0000313" key="8">
    <source>
        <dbReference type="Proteomes" id="UP000029462"/>
    </source>
</evidence>
<dbReference type="EC" id="3.1.3.12" evidence="6"/>
<protein>
    <recommendedName>
        <fullName evidence="6">Trehalose 6-phosphate phosphatase</fullName>
        <ecNumber evidence="6">3.1.3.12</ecNumber>
    </recommendedName>
</protein>
<dbReference type="NCBIfam" id="NF007560">
    <property type="entry name" value="PRK10187.1"/>
    <property type="match status" value="1"/>
</dbReference>
<name>A0A090V0N4_PSEVU</name>
<dbReference type="STRING" id="1115515.EV102420_10_01480"/>
<evidence type="ECO:0000256" key="1">
    <source>
        <dbReference type="ARBA" id="ARBA00005199"/>
    </source>
</evidence>
<dbReference type="PANTHER" id="PTHR43768:SF3">
    <property type="entry name" value="TREHALOSE 6-PHOSPHATE PHOSPHATASE"/>
    <property type="match status" value="1"/>
</dbReference>
<evidence type="ECO:0000256" key="4">
    <source>
        <dbReference type="ARBA" id="ARBA00022801"/>
    </source>
</evidence>